<reference evidence="3" key="1">
    <citation type="submission" date="2022-06" db="EMBL/GenBank/DDBJ databases">
        <title>Genome sequence of Phormidium yuhuli AB48 isolated from an industrial photobioreactor environment.</title>
        <authorList>
            <person name="Qiu Y."/>
            <person name="Noonan A.J.C."/>
            <person name="Dofher K."/>
            <person name="Koch M."/>
            <person name="Kieft B."/>
            <person name="Lin X."/>
            <person name="Ziels R.M."/>
            <person name="Hallam S.J."/>
        </authorList>
    </citation>
    <scope>NUCLEOTIDE SEQUENCE</scope>
    <source>
        <strain evidence="3">AB48</strain>
    </source>
</reference>
<dbReference type="InterPro" id="IPR023093">
    <property type="entry name" value="ScpA-like_C"/>
</dbReference>
<dbReference type="PANTHER" id="PTHR33969">
    <property type="entry name" value="SEGREGATION AND CONDENSATION PROTEIN A"/>
    <property type="match status" value="1"/>
</dbReference>
<keyword evidence="1" id="KW-0159">Chromosome partition</keyword>
<evidence type="ECO:0000256" key="1">
    <source>
        <dbReference type="ARBA" id="ARBA00022829"/>
    </source>
</evidence>
<dbReference type="InterPro" id="IPR003768">
    <property type="entry name" value="ScpA"/>
</dbReference>
<dbReference type="Proteomes" id="UP001056708">
    <property type="component" value="Chromosome"/>
</dbReference>
<evidence type="ECO:0000256" key="2">
    <source>
        <dbReference type="ARBA" id="ARBA00044777"/>
    </source>
</evidence>
<organism evidence="3 4">
    <name type="scientific">Phormidium yuhuli AB48</name>
    <dbReference type="NCBI Taxonomy" id="2940671"/>
    <lineage>
        <taxon>Bacteria</taxon>
        <taxon>Bacillati</taxon>
        <taxon>Cyanobacteriota</taxon>
        <taxon>Cyanophyceae</taxon>
        <taxon>Oscillatoriophycideae</taxon>
        <taxon>Oscillatoriales</taxon>
        <taxon>Oscillatoriaceae</taxon>
        <taxon>Phormidium</taxon>
        <taxon>Phormidium yuhuli</taxon>
    </lineage>
</organism>
<evidence type="ECO:0000313" key="4">
    <source>
        <dbReference type="Proteomes" id="UP001056708"/>
    </source>
</evidence>
<dbReference type="RefSeq" id="WP_252664206.1">
    <property type="nucleotide sequence ID" value="NZ_CP098611.1"/>
</dbReference>
<proteinExistence type="predicted"/>
<sequence>MTPSLAQDAIELLLDLAERGEIDPWDVQVIDVIDRHLSQLAPSLSPGGIPYEADLSRSGQAFLYASMLLLLKADTLVRAPLEEEPETLQEDLWLGSEGDSQQLSLPFRLETQLQRRAVAPPLRKRPVSLGEMIAQLETIAEQFKDDPLEGRSRRRRKTPKRQTAEEIGQLAHEENLTETAADIEAFLLANWDTIAEGESWVSFERLLERWTPASEQHHSLAEHQVAVFWALLLLASQSKVELFQAQFYRDIQIKLSVRPADCPENRLPQGDRPGKNA</sequence>
<gene>
    <name evidence="3" type="ORF">NEA10_05260</name>
</gene>
<protein>
    <recommendedName>
        <fullName evidence="2">Segregation and condensation protein A</fullName>
    </recommendedName>
</protein>
<dbReference type="Pfam" id="PF02616">
    <property type="entry name" value="SMC_ScpA"/>
    <property type="match status" value="1"/>
</dbReference>
<dbReference type="Gene3D" id="6.10.250.2410">
    <property type="match status" value="1"/>
</dbReference>
<name>A0ABY5ASD5_9CYAN</name>
<dbReference type="EMBL" id="CP098611">
    <property type="protein sequence ID" value="USR92134.1"/>
    <property type="molecule type" value="Genomic_DNA"/>
</dbReference>
<accession>A0ABY5ASD5</accession>
<evidence type="ECO:0000313" key="3">
    <source>
        <dbReference type="EMBL" id="USR92134.1"/>
    </source>
</evidence>
<dbReference type="Gene3D" id="1.10.10.580">
    <property type="entry name" value="Structural maintenance of chromosome 1. Chain E"/>
    <property type="match status" value="1"/>
</dbReference>
<dbReference type="PANTHER" id="PTHR33969:SF2">
    <property type="entry name" value="SEGREGATION AND CONDENSATION PROTEIN A"/>
    <property type="match status" value="1"/>
</dbReference>
<keyword evidence="4" id="KW-1185">Reference proteome</keyword>